<reference evidence="1" key="2">
    <citation type="journal article" date="2015" name="Data Brief">
        <title>Shoot transcriptome of the giant reed, Arundo donax.</title>
        <authorList>
            <person name="Barrero R.A."/>
            <person name="Guerrero F.D."/>
            <person name="Moolhuijzen P."/>
            <person name="Goolsby J.A."/>
            <person name="Tidwell J."/>
            <person name="Bellgard S.E."/>
            <person name="Bellgard M.I."/>
        </authorList>
    </citation>
    <scope>NUCLEOTIDE SEQUENCE</scope>
    <source>
        <tissue evidence="1">Shoot tissue taken approximately 20 cm above the soil surface</tissue>
    </source>
</reference>
<protein>
    <submittedName>
        <fullName evidence="1">Uncharacterized protein</fullName>
    </submittedName>
</protein>
<accession>A0A0A9GAV1</accession>
<name>A0A0A9GAV1_ARUDO</name>
<proteinExistence type="predicted"/>
<dbReference type="AlphaFoldDB" id="A0A0A9GAV1"/>
<reference evidence="1" key="1">
    <citation type="submission" date="2014-09" db="EMBL/GenBank/DDBJ databases">
        <authorList>
            <person name="Magalhaes I.L.F."/>
            <person name="Oliveira U."/>
            <person name="Santos F.R."/>
            <person name="Vidigal T.H.D.A."/>
            <person name="Brescovit A.D."/>
            <person name="Santos A.J."/>
        </authorList>
    </citation>
    <scope>NUCLEOTIDE SEQUENCE</scope>
    <source>
        <tissue evidence="1">Shoot tissue taken approximately 20 cm above the soil surface</tissue>
    </source>
</reference>
<evidence type="ECO:0000313" key="1">
    <source>
        <dbReference type="EMBL" id="JAE22210.1"/>
    </source>
</evidence>
<sequence length="66" mass="7629">MPVLLRTALRQVIIENLKIVAILKLLHLLYWSPKVPGLLFVCKLRSLQQNLLVMTTFKAQNPCHLH</sequence>
<dbReference type="EMBL" id="GBRH01175686">
    <property type="protein sequence ID" value="JAE22210.1"/>
    <property type="molecule type" value="Transcribed_RNA"/>
</dbReference>
<organism evidence="1">
    <name type="scientific">Arundo donax</name>
    <name type="common">Giant reed</name>
    <name type="synonym">Donax arundinaceus</name>
    <dbReference type="NCBI Taxonomy" id="35708"/>
    <lineage>
        <taxon>Eukaryota</taxon>
        <taxon>Viridiplantae</taxon>
        <taxon>Streptophyta</taxon>
        <taxon>Embryophyta</taxon>
        <taxon>Tracheophyta</taxon>
        <taxon>Spermatophyta</taxon>
        <taxon>Magnoliopsida</taxon>
        <taxon>Liliopsida</taxon>
        <taxon>Poales</taxon>
        <taxon>Poaceae</taxon>
        <taxon>PACMAD clade</taxon>
        <taxon>Arundinoideae</taxon>
        <taxon>Arundineae</taxon>
        <taxon>Arundo</taxon>
    </lineage>
</organism>